<evidence type="ECO:0000313" key="2">
    <source>
        <dbReference type="Proteomes" id="UP000539075"/>
    </source>
</evidence>
<dbReference type="Gene3D" id="1.10.30.50">
    <property type="match status" value="1"/>
</dbReference>
<dbReference type="RefSeq" id="WP_183719483.1">
    <property type="nucleotide sequence ID" value="NZ_JACHGO010000005.1"/>
</dbReference>
<sequence length="288" mass="33041">MLKFVTPQYTNANVLSLCEQGIHNTNHLHGRFHACHERLLELGEEYISCAEQEDLYTLNAFPVGVIPEPPVVGTLTKNECEKLYTHYFAKNNKPARIVYDTLLAAAAGKCPYCCGIGNPSNLDHYLPKTHYPQFSILPLNLVPACRDCNMGSKANSYAMTRGAQVFHPYFDDDCYTTEQWLFAQYIAGKDSNPSVIDYNVIPPAHWNRDQKQRVEMHFKTFNLRLRFSRVASSCLNDYLSQIKRLYSHIGDFEESKRIIVQPIIDKIPEVNHWKKSMCIALLTELMPF</sequence>
<name>A0A7W8C3E1_9BACT</name>
<gene>
    <name evidence="1" type="ORF">HNQ38_001812</name>
</gene>
<keyword evidence="1" id="KW-0255">Endonuclease</keyword>
<dbReference type="AlphaFoldDB" id="A0A7W8C3E1"/>
<protein>
    <submittedName>
        <fullName evidence="1">5-methylcytosine-specific restriction endonuclease McrA</fullName>
    </submittedName>
</protein>
<evidence type="ECO:0000313" key="1">
    <source>
        <dbReference type="EMBL" id="MBB5143712.1"/>
    </source>
</evidence>
<proteinExistence type="predicted"/>
<dbReference type="GO" id="GO:0004519">
    <property type="term" value="F:endonuclease activity"/>
    <property type="evidence" value="ECO:0007669"/>
    <property type="project" value="UniProtKB-KW"/>
</dbReference>
<dbReference type="EMBL" id="JACHGO010000005">
    <property type="protein sequence ID" value="MBB5143712.1"/>
    <property type="molecule type" value="Genomic_DNA"/>
</dbReference>
<keyword evidence="1" id="KW-0540">Nuclease</keyword>
<keyword evidence="2" id="KW-1185">Reference proteome</keyword>
<dbReference type="Proteomes" id="UP000539075">
    <property type="component" value="Unassembled WGS sequence"/>
</dbReference>
<accession>A0A7W8C3E1</accession>
<reference evidence="1 2" key="1">
    <citation type="submission" date="2020-08" db="EMBL/GenBank/DDBJ databases">
        <title>Genomic Encyclopedia of Type Strains, Phase IV (KMG-IV): sequencing the most valuable type-strain genomes for metagenomic binning, comparative biology and taxonomic classification.</title>
        <authorList>
            <person name="Goeker M."/>
        </authorList>
    </citation>
    <scope>NUCLEOTIDE SEQUENCE [LARGE SCALE GENOMIC DNA]</scope>
    <source>
        <strain evidence="1 2">DSM 11275</strain>
    </source>
</reference>
<organism evidence="1 2">
    <name type="scientific">Desulfovibrio intestinalis</name>
    <dbReference type="NCBI Taxonomy" id="58621"/>
    <lineage>
        <taxon>Bacteria</taxon>
        <taxon>Pseudomonadati</taxon>
        <taxon>Thermodesulfobacteriota</taxon>
        <taxon>Desulfovibrionia</taxon>
        <taxon>Desulfovibrionales</taxon>
        <taxon>Desulfovibrionaceae</taxon>
        <taxon>Desulfovibrio</taxon>
    </lineage>
</organism>
<keyword evidence="1" id="KW-0378">Hydrolase</keyword>
<comment type="caution">
    <text evidence="1">The sequence shown here is derived from an EMBL/GenBank/DDBJ whole genome shotgun (WGS) entry which is preliminary data.</text>
</comment>